<evidence type="ECO:0008006" key="4">
    <source>
        <dbReference type="Google" id="ProtNLM"/>
    </source>
</evidence>
<keyword evidence="3" id="KW-1185">Reference proteome</keyword>
<feature type="transmembrane region" description="Helical" evidence="1">
    <location>
        <begin position="69"/>
        <end position="90"/>
    </location>
</feature>
<keyword evidence="1" id="KW-0472">Membrane</keyword>
<dbReference type="RefSeq" id="WP_190424010.1">
    <property type="nucleotide sequence ID" value="NZ_JAAOCA010000029.1"/>
</dbReference>
<evidence type="ECO:0000313" key="3">
    <source>
        <dbReference type="Proteomes" id="UP000805841"/>
    </source>
</evidence>
<dbReference type="Proteomes" id="UP000805841">
    <property type="component" value="Unassembled WGS sequence"/>
</dbReference>
<evidence type="ECO:0000256" key="1">
    <source>
        <dbReference type="SAM" id="Phobius"/>
    </source>
</evidence>
<keyword evidence="1" id="KW-1133">Transmembrane helix</keyword>
<name>A0ABR7Z6E9_9PSED</name>
<protein>
    <recommendedName>
        <fullName evidence="4">Transmembrane protein</fullName>
    </recommendedName>
</protein>
<dbReference type="EMBL" id="JAAOCA010000029">
    <property type="protein sequence ID" value="MBD1601091.1"/>
    <property type="molecule type" value="Genomic_DNA"/>
</dbReference>
<gene>
    <name evidence="2" type="ORF">HAQ05_20635</name>
</gene>
<proteinExistence type="predicted"/>
<organism evidence="2 3">
    <name type="scientific">Pseudomonas typographi</name>
    <dbReference type="NCBI Taxonomy" id="2715964"/>
    <lineage>
        <taxon>Bacteria</taxon>
        <taxon>Pseudomonadati</taxon>
        <taxon>Pseudomonadota</taxon>
        <taxon>Gammaproteobacteria</taxon>
        <taxon>Pseudomonadales</taxon>
        <taxon>Pseudomonadaceae</taxon>
        <taxon>Pseudomonas</taxon>
    </lineage>
</organism>
<feature type="transmembrane region" description="Helical" evidence="1">
    <location>
        <begin position="111"/>
        <end position="133"/>
    </location>
</feature>
<feature type="transmembrane region" description="Helical" evidence="1">
    <location>
        <begin position="20"/>
        <end position="49"/>
    </location>
</feature>
<keyword evidence="1" id="KW-0812">Transmembrane</keyword>
<reference evidence="2 3" key="1">
    <citation type="journal article" date="2020" name="Insects">
        <title>Bacteria Belonging to Pseudomonas typographi sp. nov. from the Bark Beetle Ips typographus Have Genomic Potential to Aid in the Host Ecology.</title>
        <authorList>
            <person name="Peral-Aranega E."/>
            <person name="Saati-Santamaria Z."/>
            <person name="Kolarik M."/>
            <person name="Rivas R."/>
            <person name="Garcia-Fraile P."/>
        </authorList>
    </citation>
    <scope>NUCLEOTIDE SEQUENCE [LARGE SCALE GENOMIC DNA]</scope>
    <source>
        <strain evidence="2 3">CA3A</strain>
    </source>
</reference>
<feature type="transmembrane region" description="Helical" evidence="1">
    <location>
        <begin position="269"/>
        <end position="289"/>
    </location>
</feature>
<accession>A0ABR7Z6E9</accession>
<evidence type="ECO:0000313" key="2">
    <source>
        <dbReference type="EMBL" id="MBD1601091.1"/>
    </source>
</evidence>
<comment type="caution">
    <text evidence="2">The sequence shown here is derived from an EMBL/GenBank/DDBJ whole genome shotgun (WGS) entry which is preliminary data.</text>
</comment>
<sequence>MTTPTEYSTATAHSQNRSGVSWAAVFAGAAGAAALSLILVLLGAGLGFAASSPWAGEGASAKALGVSTIVWLLVTQILASGLGGYLAGRLRVKWASLHGDEVYFRDTAHGFLSWAVATLVAAVLIVSSAGHLASAGASAGASAVSGAATMAAGAAGGAAASGQGSDSNGYFVDTLLRGNNPGASSEQSTGATVGRIFAKALAGNDGQLTGDDRAYLAQLVAQRAQLSQAQAEQRVDQVYGQARQAANDAKTAAKQAADTAAKVAAWTSIWTFIALLCGAFIASAAALFGGRLRDRAQWLEGTSERDAHLHAHATTAQVR</sequence>